<organism evidence="4">
    <name type="scientific">Laccaria bicolor (strain S238N-H82 / ATCC MYA-4686)</name>
    <name type="common">Bicoloured deceiver</name>
    <name type="synonym">Laccaria laccata var. bicolor</name>
    <dbReference type="NCBI Taxonomy" id="486041"/>
    <lineage>
        <taxon>Eukaryota</taxon>
        <taxon>Fungi</taxon>
        <taxon>Dikarya</taxon>
        <taxon>Basidiomycota</taxon>
        <taxon>Agaricomycotina</taxon>
        <taxon>Agaricomycetes</taxon>
        <taxon>Agaricomycetidae</taxon>
        <taxon>Agaricales</taxon>
        <taxon>Agaricineae</taxon>
        <taxon>Hydnangiaceae</taxon>
        <taxon>Laccaria</taxon>
    </lineage>
</organism>
<feature type="signal peptide" evidence="2">
    <location>
        <begin position="1"/>
        <end position="22"/>
    </location>
</feature>
<dbReference type="RefSeq" id="XP_001873735.1">
    <property type="nucleotide sequence ID" value="XM_001873700.1"/>
</dbReference>
<protein>
    <submittedName>
        <fullName evidence="3">Predicted protein</fullName>
    </submittedName>
</protein>
<feature type="compositionally biased region" description="Low complexity" evidence="1">
    <location>
        <begin position="304"/>
        <end position="329"/>
    </location>
</feature>
<keyword evidence="2" id="KW-0732">Signal</keyword>
<dbReference type="AlphaFoldDB" id="B0CQB8"/>
<sequence length="399" mass="43506">MKIILSVMFLLLAPLAPLAVSAQIAHCWTELEGTNAKEVPLNCNGTRGPNNNNMKGNNQYKDRPPPDDPQVAELLKKYHREGITDKKVLSQLFASEHGLTLSESTIVRRKKKLGLRASRLTTLELSYDVKRQLVLDQMAKDPKGLIGPRTVKQGIFKDTGVQLTRDWIIEEMRKIDPVGYAARGSKHVRARREQRLAEAGIPPSLSSGLTREPVLSSALSEPLTIIPTDMPTISIDRHAQSPRAPSLIHDTHFQDAVPSANPVTPEPLSPHSIDEDQDSDADTGGYPGQSDRTIPNEITRQVHPNPSSAPWESASEAGSLGPSSVHPSSSSLTVVLNALETATPNISGITQLLSQVNGSNGEFRDPKTYETIMRCLEAAALLERQLSRLASGSQSRRGK</sequence>
<feature type="chain" id="PRO_5002746926" evidence="2">
    <location>
        <begin position="23"/>
        <end position="399"/>
    </location>
</feature>
<feature type="region of interest" description="Disordered" evidence="1">
    <location>
        <begin position="256"/>
        <end position="329"/>
    </location>
</feature>
<evidence type="ECO:0000313" key="3">
    <source>
        <dbReference type="EMBL" id="EDR15527.1"/>
    </source>
</evidence>
<gene>
    <name evidence="3" type="ORF">LACBIDRAFT_321425</name>
</gene>
<dbReference type="GeneID" id="6069273"/>
<dbReference type="Proteomes" id="UP000001194">
    <property type="component" value="Unassembled WGS sequence"/>
</dbReference>
<dbReference type="OrthoDB" id="5392716at2759"/>
<name>B0CQB8_LACBS</name>
<proteinExistence type="predicted"/>
<dbReference type="InParanoid" id="B0CQB8"/>
<feature type="compositionally biased region" description="Polar residues" evidence="1">
    <location>
        <begin position="290"/>
        <end position="299"/>
    </location>
</feature>
<evidence type="ECO:0000256" key="1">
    <source>
        <dbReference type="SAM" id="MobiDB-lite"/>
    </source>
</evidence>
<feature type="compositionally biased region" description="Low complexity" evidence="1">
    <location>
        <begin position="42"/>
        <end position="58"/>
    </location>
</feature>
<reference evidence="3 4" key="1">
    <citation type="journal article" date="2008" name="Nature">
        <title>The genome of Laccaria bicolor provides insights into mycorrhizal symbiosis.</title>
        <authorList>
            <person name="Martin F."/>
            <person name="Aerts A."/>
            <person name="Ahren D."/>
            <person name="Brun A."/>
            <person name="Danchin E.G.J."/>
            <person name="Duchaussoy F."/>
            <person name="Gibon J."/>
            <person name="Kohler A."/>
            <person name="Lindquist E."/>
            <person name="Pereda V."/>
            <person name="Salamov A."/>
            <person name="Shapiro H.J."/>
            <person name="Wuyts J."/>
            <person name="Blaudez D."/>
            <person name="Buee M."/>
            <person name="Brokstein P."/>
            <person name="Canbaeck B."/>
            <person name="Cohen D."/>
            <person name="Courty P.E."/>
            <person name="Coutinho P.M."/>
            <person name="Delaruelle C."/>
            <person name="Detter J.C."/>
            <person name="Deveau A."/>
            <person name="DiFazio S."/>
            <person name="Duplessis S."/>
            <person name="Fraissinet-Tachet L."/>
            <person name="Lucic E."/>
            <person name="Frey-Klett P."/>
            <person name="Fourrey C."/>
            <person name="Feussner I."/>
            <person name="Gay G."/>
            <person name="Grimwood J."/>
            <person name="Hoegger P.J."/>
            <person name="Jain P."/>
            <person name="Kilaru S."/>
            <person name="Labbe J."/>
            <person name="Lin Y.C."/>
            <person name="Legue V."/>
            <person name="Le Tacon F."/>
            <person name="Marmeisse R."/>
            <person name="Melayah D."/>
            <person name="Montanini B."/>
            <person name="Muratet M."/>
            <person name="Nehls U."/>
            <person name="Niculita-Hirzel H."/>
            <person name="Oudot-Le Secq M.P."/>
            <person name="Peter M."/>
            <person name="Quesneville H."/>
            <person name="Rajashekar B."/>
            <person name="Reich M."/>
            <person name="Rouhier N."/>
            <person name="Schmutz J."/>
            <person name="Yin T."/>
            <person name="Chalot M."/>
            <person name="Henrissat B."/>
            <person name="Kuees U."/>
            <person name="Lucas S."/>
            <person name="Van de Peer Y."/>
            <person name="Podila G.K."/>
            <person name="Polle A."/>
            <person name="Pukkila P.J."/>
            <person name="Richardson P.M."/>
            <person name="Rouze P."/>
            <person name="Sanders I.R."/>
            <person name="Stajich J.E."/>
            <person name="Tunlid A."/>
            <person name="Tuskan G."/>
            <person name="Grigoriev I.V."/>
        </authorList>
    </citation>
    <scope>NUCLEOTIDE SEQUENCE [LARGE SCALE GENOMIC DNA]</scope>
    <source>
        <strain evidence="4">S238N-H82 / ATCC MYA-4686</strain>
    </source>
</reference>
<dbReference type="HOGENOM" id="CLU_774024_0_0_1"/>
<feature type="region of interest" description="Disordered" evidence="1">
    <location>
        <begin position="42"/>
        <end position="68"/>
    </location>
</feature>
<evidence type="ECO:0000256" key="2">
    <source>
        <dbReference type="SAM" id="SignalP"/>
    </source>
</evidence>
<accession>B0CQB8</accession>
<dbReference type="KEGG" id="lbc:LACBIDRAFT_321425"/>
<dbReference type="EMBL" id="DS547091">
    <property type="protein sequence ID" value="EDR15527.1"/>
    <property type="molecule type" value="Genomic_DNA"/>
</dbReference>
<evidence type="ECO:0000313" key="4">
    <source>
        <dbReference type="Proteomes" id="UP000001194"/>
    </source>
</evidence>
<keyword evidence="4" id="KW-1185">Reference proteome</keyword>